<gene>
    <name evidence="7" type="primary">sigK</name>
    <name evidence="7" type="ORF">OCA8868_01631</name>
</gene>
<keyword evidence="2" id="KW-0805">Transcription regulation</keyword>
<keyword evidence="8" id="KW-1185">Reference proteome</keyword>
<dbReference type="GO" id="GO:0006352">
    <property type="term" value="P:DNA-templated transcription initiation"/>
    <property type="evidence" value="ECO:0007669"/>
    <property type="project" value="InterPro"/>
</dbReference>
<sequence>MTTREDIEEMIHHVALNDRAAFEGLYAATSAKLFGIILRVLKDRAAAEDVLQDVYMRLWKGGAQTFATGRASPISWLATIARNRAIDRLRRTKPESGLEGVAEPADPAMGPEDLVVASSERAQIDGCLDELNPDRAAAVRGAYLDGETYADLAARFDVPLNTMRTWLRRSLISLKDCLSR</sequence>
<feature type="domain" description="RNA polymerase sigma factor 70 region 4 type 2" evidence="6">
    <location>
        <begin position="122"/>
        <end position="171"/>
    </location>
</feature>
<proteinExistence type="inferred from homology"/>
<dbReference type="InterPro" id="IPR007627">
    <property type="entry name" value="RNA_pol_sigma70_r2"/>
</dbReference>
<evidence type="ECO:0000256" key="1">
    <source>
        <dbReference type="ARBA" id="ARBA00010641"/>
    </source>
</evidence>
<evidence type="ECO:0000256" key="2">
    <source>
        <dbReference type="ARBA" id="ARBA00023015"/>
    </source>
</evidence>
<dbReference type="Gene3D" id="1.10.10.10">
    <property type="entry name" value="Winged helix-like DNA-binding domain superfamily/Winged helix DNA-binding domain"/>
    <property type="match status" value="1"/>
</dbReference>
<dbReference type="RefSeq" id="WP_093996025.1">
    <property type="nucleotide sequence ID" value="NZ_FXYD01000002.1"/>
</dbReference>
<dbReference type="InterPro" id="IPR013249">
    <property type="entry name" value="RNA_pol_sigma70_r4_t2"/>
</dbReference>
<dbReference type="InterPro" id="IPR013325">
    <property type="entry name" value="RNA_pol_sigma_r2"/>
</dbReference>
<protein>
    <submittedName>
        <fullName evidence="7">ECF RNA polymerase sigma factor SigK</fullName>
    </submittedName>
</protein>
<dbReference type="SUPFAM" id="SSF88946">
    <property type="entry name" value="Sigma2 domain of RNA polymerase sigma factors"/>
    <property type="match status" value="1"/>
</dbReference>
<dbReference type="GO" id="GO:0003677">
    <property type="term" value="F:DNA binding"/>
    <property type="evidence" value="ECO:0007669"/>
    <property type="project" value="InterPro"/>
</dbReference>
<evidence type="ECO:0000256" key="3">
    <source>
        <dbReference type="ARBA" id="ARBA00023082"/>
    </source>
</evidence>
<dbReference type="OrthoDB" id="9803470at2"/>
<accession>A0A238K4Z2</accession>
<keyword evidence="4" id="KW-0804">Transcription</keyword>
<dbReference type="EMBL" id="FXYD01000002">
    <property type="protein sequence ID" value="SMX37980.1"/>
    <property type="molecule type" value="Genomic_DNA"/>
</dbReference>
<dbReference type="Pfam" id="PF08281">
    <property type="entry name" value="Sigma70_r4_2"/>
    <property type="match status" value="1"/>
</dbReference>
<dbReference type="PANTHER" id="PTHR43133:SF62">
    <property type="entry name" value="RNA POLYMERASE SIGMA FACTOR SIGZ"/>
    <property type="match status" value="1"/>
</dbReference>
<evidence type="ECO:0000259" key="5">
    <source>
        <dbReference type="Pfam" id="PF04542"/>
    </source>
</evidence>
<evidence type="ECO:0000256" key="4">
    <source>
        <dbReference type="ARBA" id="ARBA00023163"/>
    </source>
</evidence>
<evidence type="ECO:0000313" key="8">
    <source>
        <dbReference type="Proteomes" id="UP000203464"/>
    </source>
</evidence>
<evidence type="ECO:0000313" key="7">
    <source>
        <dbReference type="EMBL" id="SMX37980.1"/>
    </source>
</evidence>
<dbReference type="InterPro" id="IPR036388">
    <property type="entry name" value="WH-like_DNA-bd_sf"/>
</dbReference>
<dbReference type="GO" id="GO:0016987">
    <property type="term" value="F:sigma factor activity"/>
    <property type="evidence" value="ECO:0007669"/>
    <property type="project" value="UniProtKB-KW"/>
</dbReference>
<name>A0A238K4Z2_9RHOB</name>
<organism evidence="7 8">
    <name type="scientific">Octadecabacter ascidiaceicola</name>
    <dbReference type="NCBI Taxonomy" id="1655543"/>
    <lineage>
        <taxon>Bacteria</taxon>
        <taxon>Pseudomonadati</taxon>
        <taxon>Pseudomonadota</taxon>
        <taxon>Alphaproteobacteria</taxon>
        <taxon>Rhodobacterales</taxon>
        <taxon>Roseobacteraceae</taxon>
        <taxon>Octadecabacter</taxon>
    </lineage>
</organism>
<keyword evidence="3" id="KW-0731">Sigma factor</keyword>
<dbReference type="PANTHER" id="PTHR43133">
    <property type="entry name" value="RNA POLYMERASE ECF-TYPE SIGMA FACTO"/>
    <property type="match status" value="1"/>
</dbReference>
<dbReference type="InterPro" id="IPR014284">
    <property type="entry name" value="RNA_pol_sigma-70_dom"/>
</dbReference>
<reference evidence="8" key="1">
    <citation type="submission" date="2017-05" db="EMBL/GenBank/DDBJ databases">
        <authorList>
            <person name="Rodrigo-Torres L."/>
            <person name="Arahal R. D."/>
            <person name="Lucena T."/>
        </authorList>
    </citation>
    <scope>NUCLEOTIDE SEQUENCE [LARGE SCALE GENOMIC DNA]</scope>
    <source>
        <strain evidence="8">CECT 8868</strain>
    </source>
</reference>
<dbReference type="InterPro" id="IPR039425">
    <property type="entry name" value="RNA_pol_sigma-70-like"/>
</dbReference>
<dbReference type="Gene3D" id="1.10.1740.10">
    <property type="match status" value="1"/>
</dbReference>
<dbReference type="AlphaFoldDB" id="A0A238K4Z2"/>
<comment type="similarity">
    <text evidence="1">Belongs to the sigma-70 factor family. ECF subfamily.</text>
</comment>
<dbReference type="Proteomes" id="UP000203464">
    <property type="component" value="Unassembled WGS sequence"/>
</dbReference>
<dbReference type="SUPFAM" id="SSF88659">
    <property type="entry name" value="Sigma3 and sigma4 domains of RNA polymerase sigma factors"/>
    <property type="match status" value="1"/>
</dbReference>
<dbReference type="NCBIfam" id="TIGR02937">
    <property type="entry name" value="sigma70-ECF"/>
    <property type="match status" value="1"/>
</dbReference>
<feature type="domain" description="RNA polymerase sigma-70 region 2" evidence="5">
    <location>
        <begin position="25"/>
        <end position="93"/>
    </location>
</feature>
<evidence type="ECO:0000259" key="6">
    <source>
        <dbReference type="Pfam" id="PF08281"/>
    </source>
</evidence>
<dbReference type="InterPro" id="IPR013324">
    <property type="entry name" value="RNA_pol_sigma_r3/r4-like"/>
</dbReference>
<dbReference type="Pfam" id="PF04542">
    <property type="entry name" value="Sigma70_r2"/>
    <property type="match status" value="1"/>
</dbReference>